<keyword evidence="1" id="KW-0472">Membrane</keyword>
<evidence type="ECO:0000313" key="2">
    <source>
        <dbReference type="EMBL" id="ATE55628.1"/>
    </source>
</evidence>
<feature type="transmembrane region" description="Helical" evidence="1">
    <location>
        <begin position="321"/>
        <end position="342"/>
    </location>
</feature>
<feature type="transmembrane region" description="Helical" evidence="1">
    <location>
        <begin position="121"/>
        <end position="138"/>
    </location>
</feature>
<feature type="transmembrane region" description="Helical" evidence="1">
    <location>
        <begin position="69"/>
        <end position="87"/>
    </location>
</feature>
<feature type="transmembrane region" description="Helical" evidence="1">
    <location>
        <begin position="43"/>
        <end position="62"/>
    </location>
</feature>
<proteinExistence type="predicted"/>
<protein>
    <submittedName>
        <fullName evidence="2">Uncharacterized protein</fullName>
    </submittedName>
</protein>
<evidence type="ECO:0000256" key="1">
    <source>
        <dbReference type="SAM" id="Phobius"/>
    </source>
</evidence>
<organism evidence="2 3">
    <name type="scientific">Actinosynnema pretiosum</name>
    <dbReference type="NCBI Taxonomy" id="42197"/>
    <lineage>
        <taxon>Bacteria</taxon>
        <taxon>Bacillati</taxon>
        <taxon>Actinomycetota</taxon>
        <taxon>Actinomycetes</taxon>
        <taxon>Pseudonocardiales</taxon>
        <taxon>Pseudonocardiaceae</taxon>
        <taxon>Actinosynnema</taxon>
    </lineage>
</organism>
<feature type="transmembrane region" description="Helical" evidence="1">
    <location>
        <begin position="144"/>
        <end position="165"/>
    </location>
</feature>
<keyword evidence="1" id="KW-0812">Transmembrane</keyword>
<dbReference type="RefSeq" id="WP_096495459.1">
    <property type="nucleotide sequence ID" value="NZ_CP023445.1"/>
</dbReference>
<keyword evidence="3" id="KW-1185">Reference proteome</keyword>
<dbReference type="Proteomes" id="UP000218505">
    <property type="component" value="Chromosome"/>
</dbReference>
<feature type="transmembrane region" description="Helical" evidence="1">
    <location>
        <begin position="213"/>
        <end position="232"/>
    </location>
</feature>
<feature type="transmembrane region" description="Helical" evidence="1">
    <location>
        <begin position="349"/>
        <end position="370"/>
    </location>
</feature>
<evidence type="ECO:0000313" key="3">
    <source>
        <dbReference type="Proteomes" id="UP000218505"/>
    </source>
</evidence>
<dbReference type="AlphaFoldDB" id="A0A290Z9E2"/>
<keyword evidence="1" id="KW-1133">Transmembrane helix</keyword>
<feature type="transmembrane region" description="Helical" evidence="1">
    <location>
        <begin position="177"/>
        <end position="193"/>
    </location>
</feature>
<accession>A0A290Z9E2</accession>
<reference evidence="2" key="1">
    <citation type="submission" date="2017-09" db="EMBL/GenBank/DDBJ databases">
        <title>Complete Genome Sequence of ansamitocin-producing Bacterium Actinosynnema pretiosum X47.</title>
        <authorList>
            <person name="Cao G."/>
            <person name="Zong G."/>
            <person name="Zhong C."/>
            <person name="Fu J."/>
        </authorList>
    </citation>
    <scope>NUCLEOTIDE SEQUENCE [LARGE SCALE GENOMIC DNA]</scope>
    <source>
        <strain evidence="2">X47</strain>
    </source>
</reference>
<feature type="transmembrane region" description="Helical" evidence="1">
    <location>
        <begin position="93"/>
        <end position="114"/>
    </location>
</feature>
<dbReference type="KEGG" id="apre:CNX65_21990"/>
<sequence>MEAHPRTPFPPWLTAALALAALPVTGPDEQGLLGVGRVELSLTGPGPLVLALLLVATGAAVAFARHWPWLLLVGVLGKVPLLLWAFRPDGGPSAAVLGLSAGGGALVVVGALVAASGLGRGAPALVGAVVGALLLSALPAPRSAVVDLVLLVVALLGGVLAVAGARAPLPEPLTDRARRVGLLAALLPPALAGTEHLVNLGTDAPDGGFAPEASTAAGVLVALLAAGAALAVTRGALLRTAACAVLLAALANPIDSALGQVENPWQPALLALVVGVAVAGTRWAALTAVALSAVLAVSVLLSGPLPGSPTAQGDQVLPPWLLLALAALAAVTAMAGVTPVLAGTGALPVLVGPLLLAGCWAARDAARVFVPGGDLPAPDRTALWGLLLAAAAFLLLVAAFQDHRAVAPRG</sequence>
<feature type="transmembrane region" description="Helical" evidence="1">
    <location>
        <begin position="268"/>
        <end position="301"/>
    </location>
</feature>
<gene>
    <name evidence="2" type="ORF">CNX65_21990</name>
</gene>
<dbReference type="EMBL" id="CP023445">
    <property type="protein sequence ID" value="ATE55628.1"/>
    <property type="molecule type" value="Genomic_DNA"/>
</dbReference>
<name>A0A290Z9E2_9PSEU</name>
<feature type="transmembrane region" description="Helical" evidence="1">
    <location>
        <begin position="382"/>
        <end position="400"/>
    </location>
</feature>